<dbReference type="FunFam" id="1.20.920.10:FF:000052">
    <property type="entry name" value="Chromatin structure-remodeling complex subunit snf21"/>
    <property type="match status" value="1"/>
</dbReference>
<dbReference type="PANTHER" id="PTHR10799">
    <property type="entry name" value="SNF2/RAD54 HELICASE FAMILY"/>
    <property type="match status" value="1"/>
</dbReference>
<dbReference type="FunFam" id="3.40.50.10810:FF:000008">
    <property type="entry name" value="Chromatin structure-remodeling complex subunit snf21"/>
    <property type="match status" value="1"/>
</dbReference>
<evidence type="ECO:0000256" key="5">
    <source>
        <dbReference type="ARBA" id="ARBA00022840"/>
    </source>
</evidence>
<dbReference type="SMART" id="SM00297">
    <property type="entry name" value="BROMO"/>
    <property type="match status" value="1"/>
</dbReference>
<keyword evidence="6" id="KW-0805">Transcription regulation</keyword>
<dbReference type="GO" id="GO:0006338">
    <property type="term" value="P:chromatin remodeling"/>
    <property type="evidence" value="ECO:0007669"/>
    <property type="project" value="UniProtKB-ARBA"/>
</dbReference>
<dbReference type="InterPro" id="IPR029295">
    <property type="entry name" value="SnAC"/>
</dbReference>
<dbReference type="CDD" id="cd18793">
    <property type="entry name" value="SF2_C_SNF"/>
    <property type="match status" value="1"/>
</dbReference>
<dbReference type="FunFam" id="3.40.50.300:FF:000843">
    <property type="entry name" value="Chromatin structure-remodeling complex subunit snf21"/>
    <property type="match status" value="1"/>
</dbReference>
<dbReference type="SMART" id="SM00951">
    <property type="entry name" value="QLQ"/>
    <property type="match status" value="1"/>
</dbReference>
<dbReference type="PROSITE" id="PS51192">
    <property type="entry name" value="HELICASE_ATP_BIND_1"/>
    <property type="match status" value="1"/>
</dbReference>
<name>A0A9W9FQG6_9EURO</name>
<dbReference type="GO" id="GO:0042393">
    <property type="term" value="F:histone binding"/>
    <property type="evidence" value="ECO:0007669"/>
    <property type="project" value="InterPro"/>
</dbReference>
<dbReference type="Pfam" id="PF07529">
    <property type="entry name" value="HSA"/>
    <property type="match status" value="1"/>
</dbReference>
<evidence type="ECO:0000256" key="9">
    <source>
        <dbReference type="ARBA" id="ARBA00023242"/>
    </source>
</evidence>
<dbReference type="Pfam" id="PF14619">
    <property type="entry name" value="SnAC"/>
    <property type="match status" value="1"/>
</dbReference>
<evidence type="ECO:0000259" key="13">
    <source>
        <dbReference type="PROSITE" id="PS51192"/>
    </source>
</evidence>
<dbReference type="InterPro" id="IPR027417">
    <property type="entry name" value="P-loop_NTPase"/>
</dbReference>
<feature type="compositionally biased region" description="Polar residues" evidence="11">
    <location>
        <begin position="1377"/>
        <end position="1390"/>
    </location>
</feature>
<dbReference type="InterPro" id="IPR000330">
    <property type="entry name" value="SNF2_N"/>
</dbReference>
<comment type="subcellular location">
    <subcellularLocation>
        <location evidence="1">Nucleus</location>
    </subcellularLocation>
</comment>
<dbReference type="GO" id="GO:0006366">
    <property type="term" value="P:transcription by RNA polymerase II"/>
    <property type="evidence" value="ECO:0007669"/>
    <property type="project" value="UniProtKB-ARBA"/>
</dbReference>
<dbReference type="InterPro" id="IPR038718">
    <property type="entry name" value="SNF2-like_sf"/>
</dbReference>
<organism evidence="17 18">
    <name type="scientific">Penicillium alfredii</name>
    <dbReference type="NCBI Taxonomy" id="1506179"/>
    <lineage>
        <taxon>Eukaryota</taxon>
        <taxon>Fungi</taxon>
        <taxon>Dikarya</taxon>
        <taxon>Ascomycota</taxon>
        <taxon>Pezizomycotina</taxon>
        <taxon>Eurotiomycetes</taxon>
        <taxon>Eurotiomycetidae</taxon>
        <taxon>Eurotiales</taxon>
        <taxon>Aspergillaceae</taxon>
        <taxon>Penicillium</taxon>
    </lineage>
</organism>
<feature type="domain" description="QLQ" evidence="16">
    <location>
        <begin position="129"/>
        <end position="164"/>
    </location>
</feature>
<feature type="region of interest" description="Disordered" evidence="11">
    <location>
        <begin position="65"/>
        <end position="131"/>
    </location>
</feature>
<dbReference type="PROSITE" id="PS51194">
    <property type="entry name" value="HELICASE_CTER"/>
    <property type="match status" value="1"/>
</dbReference>
<feature type="region of interest" description="Disordered" evidence="11">
    <location>
        <begin position="1146"/>
        <end position="1218"/>
    </location>
</feature>
<dbReference type="Pfam" id="PF08880">
    <property type="entry name" value="QLQ"/>
    <property type="match status" value="1"/>
</dbReference>
<keyword evidence="3" id="KW-0378">Hydrolase</keyword>
<keyword evidence="5" id="KW-0067">ATP-binding</keyword>
<dbReference type="SMART" id="SM00487">
    <property type="entry name" value="DEXDc"/>
    <property type="match status" value="1"/>
</dbReference>
<dbReference type="Pfam" id="PF00439">
    <property type="entry name" value="Bromodomain"/>
    <property type="match status" value="1"/>
</dbReference>
<feature type="compositionally biased region" description="Low complexity" evidence="11">
    <location>
        <begin position="95"/>
        <end position="105"/>
    </location>
</feature>
<evidence type="ECO:0000259" key="16">
    <source>
        <dbReference type="PROSITE" id="PS51666"/>
    </source>
</evidence>
<feature type="compositionally biased region" description="Polar residues" evidence="11">
    <location>
        <begin position="1355"/>
        <end position="1370"/>
    </location>
</feature>
<feature type="region of interest" description="Disordered" evidence="11">
    <location>
        <begin position="1"/>
        <end position="21"/>
    </location>
</feature>
<keyword evidence="18" id="KW-1185">Reference proteome</keyword>
<dbReference type="EMBL" id="JAPMSZ010000004">
    <property type="protein sequence ID" value="KAJ5104528.1"/>
    <property type="molecule type" value="Genomic_DNA"/>
</dbReference>
<feature type="domain" description="HSA" evidence="15">
    <location>
        <begin position="354"/>
        <end position="427"/>
    </location>
</feature>
<accession>A0A9W9FQG6</accession>
<dbReference type="SMART" id="SM00573">
    <property type="entry name" value="HSA"/>
    <property type="match status" value="1"/>
</dbReference>
<evidence type="ECO:0000256" key="1">
    <source>
        <dbReference type="ARBA" id="ARBA00004123"/>
    </source>
</evidence>
<feature type="compositionally biased region" description="Polar residues" evidence="11">
    <location>
        <begin position="1159"/>
        <end position="1172"/>
    </location>
</feature>
<dbReference type="Pfam" id="PF00176">
    <property type="entry name" value="SNF2-rel_dom"/>
    <property type="match status" value="1"/>
</dbReference>
<reference evidence="17" key="2">
    <citation type="journal article" date="2023" name="IMA Fungus">
        <title>Comparative genomic study of the Penicillium genus elucidates a diverse pangenome and 15 lateral gene transfer events.</title>
        <authorList>
            <person name="Petersen C."/>
            <person name="Sorensen T."/>
            <person name="Nielsen M.R."/>
            <person name="Sondergaard T.E."/>
            <person name="Sorensen J.L."/>
            <person name="Fitzpatrick D.A."/>
            <person name="Frisvad J.C."/>
            <person name="Nielsen K.L."/>
        </authorList>
    </citation>
    <scope>NUCLEOTIDE SEQUENCE</scope>
    <source>
        <strain evidence="17">IBT 34128</strain>
    </source>
</reference>
<keyword evidence="7 10" id="KW-0103">Bromodomain</keyword>
<dbReference type="SMART" id="SM01314">
    <property type="entry name" value="SnAC"/>
    <property type="match status" value="1"/>
</dbReference>
<dbReference type="Gene3D" id="3.40.50.300">
    <property type="entry name" value="P-loop containing nucleotide triphosphate hydrolases"/>
    <property type="match status" value="1"/>
</dbReference>
<feature type="region of interest" description="Disordered" evidence="11">
    <location>
        <begin position="466"/>
        <end position="497"/>
    </location>
</feature>
<dbReference type="InterPro" id="IPR001487">
    <property type="entry name" value="Bromodomain"/>
</dbReference>
<dbReference type="PRINTS" id="PR00503">
    <property type="entry name" value="BROMODOMAIN"/>
</dbReference>
<evidence type="ECO:0000256" key="6">
    <source>
        <dbReference type="ARBA" id="ARBA00023015"/>
    </source>
</evidence>
<comment type="caution">
    <text evidence="17">The sequence shown here is derived from an EMBL/GenBank/DDBJ whole genome shotgun (WGS) entry which is preliminary data.</text>
</comment>
<feature type="domain" description="Bromo" evidence="12">
    <location>
        <begin position="1250"/>
        <end position="1320"/>
    </location>
</feature>
<dbReference type="CDD" id="cd04369">
    <property type="entry name" value="Bromodomain"/>
    <property type="match status" value="1"/>
</dbReference>
<feature type="region of interest" description="Disordered" evidence="11">
    <location>
        <begin position="184"/>
        <end position="204"/>
    </location>
</feature>
<keyword evidence="4" id="KW-0347">Helicase</keyword>
<dbReference type="Gene3D" id="1.20.5.170">
    <property type="match status" value="1"/>
</dbReference>
<dbReference type="InterPro" id="IPR036427">
    <property type="entry name" value="Bromodomain-like_sf"/>
</dbReference>
<proteinExistence type="predicted"/>
<feature type="domain" description="Helicase C-terminal" evidence="14">
    <location>
        <begin position="850"/>
        <end position="1001"/>
    </location>
</feature>
<evidence type="ECO:0000256" key="7">
    <source>
        <dbReference type="ARBA" id="ARBA00023117"/>
    </source>
</evidence>
<dbReference type="InterPro" id="IPR014012">
    <property type="entry name" value="HSA_dom"/>
</dbReference>
<keyword evidence="8" id="KW-0804">Transcription</keyword>
<dbReference type="GeneID" id="81391625"/>
<dbReference type="Pfam" id="PF00271">
    <property type="entry name" value="Helicase_C"/>
    <property type="match status" value="1"/>
</dbReference>
<feature type="compositionally biased region" description="Basic residues" evidence="11">
    <location>
        <begin position="1175"/>
        <end position="1185"/>
    </location>
</feature>
<evidence type="ECO:0000256" key="2">
    <source>
        <dbReference type="ARBA" id="ARBA00022741"/>
    </source>
</evidence>
<evidence type="ECO:0000259" key="14">
    <source>
        <dbReference type="PROSITE" id="PS51194"/>
    </source>
</evidence>
<keyword evidence="2" id="KW-0547">Nucleotide-binding</keyword>
<dbReference type="RefSeq" id="XP_056513524.1">
    <property type="nucleotide sequence ID" value="XM_056652457.1"/>
</dbReference>
<evidence type="ECO:0000256" key="3">
    <source>
        <dbReference type="ARBA" id="ARBA00022801"/>
    </source>
</evidence>
<dbReference type="InterPro" id="IPR014978">
    <property type="entry name" value="Gln-Leu-Gln_QLQ"/>
</dbReference>
<dbReference type="SUPFAM" id="SSF52540">
    <property type="entry name" value="P-loop containing nucleoside triphosphate hydrolases"/>
    <property type="match status" value="2"/>
</dbReference>
<dbReference type="FunFam" id="1.20.5.170:FF:000072">
    <property type="entry name" value="Putative chromatin structure-remodeling complex subunit snf21"/>
    <property type="match status" value="1"/>
</dbReference>
<reference evidence="17" key="1">
    <citation type="submission" date="2022-11" db="EMBL/GenBank/DDBJ databases">
        <authorList>
            <person name="Petersen C."/>
        </authorList>
    </citation>
    <scope>NUCLEOTIDE SEQUENCE</scope>
    <source>
        <strain evidence="17">IBT 34128</strain>
    </source>
</reference>
<dbReference type="SMART" id="SM00490">
    <property type="entry name" value="HELICc"/>
    <property type="match status" value="1"/>
</dbReference>
<evidence type="ECO:0000259" key="15">
    <source>
        <dbReference type="PROSITE" id="PS51204"/>
    </source>
</evidence>
<feature type="compositionally biased region" description="Acidic residues" evidence="11">
    <location>
        <begin position="475"/>
        <end position="495"/>
    </location>
</feature>
<feature type="compositionally biased region" description="Basic and acidic residues" evidence="11">
    <location>
        <begin position="341"/>
        <end position="366"/>
    </location>
</feature>
<dbReference type="Proteomes" id="UP001141434">
    <property type="component" value="Unassembled WGS sequence"/>
</dbReference>
<dbReference type="Gene3D" id="3.40.50.10810">
    <property type="entry name" value="Tandem AAA-ATPase domain"/>
    <property type="match status" value="1"/>
</dbReference>
<evidence type="ECO:0000256" key="8">
    <source>
        <dbReference type="ARBA" id="ARBA00023163"/>
    </source>
</evidence>
<gene>
    <name evidence="17" type="ORF">NUU61_001875</name>
</gene>
<dbReference type="GO" id="GO:0005634">
    <property type="term" value="C:nucleus"/>
    <property type="evidence" value="ECO:0007669"/>
    <property type="project" value="UniProtKB-SubCell"/>
</dbReference>
<feature type="region of interest" description="Disordered" evidence="11">
    <location>
        <begin position="1341"/>
        <end position="1398"/>
    </location>
</feature>
<feature type="compositionally biased region" description="Polar residues" evidence="11">
    <location>
        <begin position="111"/>
        <end position="131"/>
    </location>
</feature>
<evidence type="ECO:0000313" key="17">
    <source>
        <dbReference type="EMBL" id="KAJ5104528.1"/>
    </source>
</evidence>
<dbReference type="OrthoDB" id="5857104at2759"/>
<dbReference type="InterPro" id="IPR049730">
    <property type="entry name" value="SNF2/RAD54-like_C"/>
</dbReference>
<dbReference type="SUPFAM" id="SSF47370">
    <property type="entry name" value="Bromodomain"/>
    <property type="match status" value="1"/>
</dbReference>
<evidence type="ECO:0000256" key="10">
    <source>
        <dbReference type="PROSITE-ProRule" id="PRU00035"/>
    </source>
</evidence>
<dbReference type="GO" id="GO:0016787">
    <property type="term" value="F:hydrolase activity"/>
    <property type="evidence" value="ECO:0007669"/>
    <property type="project" value="UniProtKB-KW"/>
</dbReference>
<dbReference type="GO" id="GO:0005524">
    <property type="term" value="F:ATP binding"/>
    <property type="evidence" value="ECO:0007669"/>
    <property type="project" value="UniProtKB-KW"/>
</dbReference>
<dbReference type="InterPro" id="IPR014001">
    <property type="entry name" value="Helicase_ATP-bd"/>
</dbReference>
<dbReference type="CDD" id="cd17996">
    <property type="entry name" value="DEXHc_SMARCA2_SMARCA4"/>
    <property type="match status" value="1"/>
</dbReference>
<evidence type="ECO:0000259" key="12">
    <source>
        <dbReference type="PROSITE" id="PS50014"/>
    </source>
</evidence>
<dbReference type="GO" id="GO:0004386">
    <property type="term" value="F:helicase activity"/>
    <property type="evidence" value="ECO:0007669"/>
    <property type="project" value="UniProtKB-KW"/>
</dbReference>
<dbReference type="GO" id="GO:0006355">
    <property type="term" value="P:regulation of DNA-templated transcription"/>
    <property type="evidence" value="ECO:0007669"/>
    <property type="project" value="InterPro"/>
</dbReference>
<keyword evidence="9" id="KW-0539">Nucleus</keyword>
<evidence type="ECO:0000256" key="4">
    <source>
        <dbReference type="ARBA" id="ARBA00022806"/>
    </source>
</evidence>
<evidence type="ECO:0000256" key="11">
    <source>
        <dbReference type="SAM" id="MobiDB-lite"/>
    </source>
</evidence>
<dbReference type="InterPro" id="IPR001650">
    <property type="entry name" value="Helicase_C-like"/>
</dbReference>
<dbReference type="PROSITE" id="PS51666">
    <property type="entry name" value="QLQ"/>
    <property type="match status" value="1"/>
</dbReference>
<feature type="compositionally biased region" description="Low complexity" evidence="11">
    <location>
        <begin position="65"/>
        <end position="77"/>
    </location>
</feature>
<protein>
    <submittedName>
        <fullName evidence="17">Uncharacterized protein</fullName>
    </submittedName>
</protein>
<feature type="region of interest" description="Disordered" evidence="11">
    <location>
        <begin position="333"/>
        <end position="366"/>
    </location>
</feature>
<dbReference type="PROSITE" id="PS50014">
    <property type="entry name" value="BROMODOMAIN_2"/>
    <property type="match status" value="1"/>
</dbReference>
<dbReference type="Gene3D" id="1.20.920.10">
    <property type="entry name" value="Bromodomain-like"/>
    <property type="match status" value="1"/>
</dbReference>
<evidence type="ECO:0000313" key="18">
    <source>
        <dbReference type="Proteomes" id="UP001141434"/>
    </source>
</evidence>
<sequence length="1398" mass="159091">MASLQSAPNVAPGNVSLPPNLTPQHVQEVLHKFKQMQEQGVRHDDPEYLKAHNLLSAIQRQQVYQKQRQMAQQRQQQMNGGAAPDPTANGAHARTGSASSATGAGQDALATATQPQTAGQKKASVSSGSFSPEQLATLRNQILAFKMLSKNLAIPNAVQQQLFASKKSQTPTPAENVASAESIVENADKSGGQAADRAEATPGKEWYDSFQSPYDSLSKTISYTDHASRANRVRIPAILPPGIDLEQVREERELILYNRITARKAELAKLPANLGVWDTSKSDAPTGDDSLKLKALLEYKKLNLLGKQKQLRKQVQNEMFQFENLGITANRSNHRRMKKQSLREARVTEKLEKQQRDARETREKKKQYDQLQAILNHGAELANATIQQRTRSQKLGRMMLQHHQHMEREEQRRVERTAKQRLQALKANDEETYMKLLGQAKDSRISHLLKQTDTFLKQLAASVRAQQRSQADRYGDDEEDLEDEDEELADSDEEDTSGKKKIDYYAVAHRIQEQVTEQPTILVGGTLKEYQMKGLQWMISLYNNNLNGILADEMGLGKTIQTISLITYIIQKKRNNGPFLVIVPLSTLTNWNIEFEKWAPSVSKVVYKGPPNARKQQQQQIRWGNFQVLLTTYEYIIKDRPILSKVKWTHMIVDEGHRMKNSQSKLSSTLSQYYHSRYRLILTGTPLQNNLPELWALLNFVLPNIFKSVKSFDEWFNTPFANTGGQDRMDLSEEEQLLVIRRLHKVLRPFLLRRLKKDVEKDLPDKQERVIKCRFSALQTKLYKQLVTHNKMAVSDGKGGKTGMRGLSNMLMQLRKLCNHPFVFEPVEDQMNPSRMSNDLLWRTAGKFELLDRILPKFRATGHRVLMFFQMTQIMNIMEDFLRLRGLKYLRLDGSTKSDDRSDLLKLFNDPNSDYFCFLLSTRAGGLGLNLQSADTVIIYDSDWNPHQDLQAQDRAHRIGQKNEVRILRLISSNSVEEKILERAQFKLDMDGKVIQAGKFDNKSTNEERDALLRTLLETAEAADQIGDQDEMDDDDLNDIMARSEGELATFQQIDRERAQNGDYGPGHRYPRLMCEAELPDIYMQEDNPVTEEVEVEVSGRGARERKVTKYDDGLTEEQWLMAVDADDDTIEDAIARKDARVERRRVNKEKRGKKGQDVESSPEPSLDGSETPQQKKRRRGPPPKRKAEEVVEETPQPKRKRGRQPKVPDTLSSADRATLNRILESTIQSLMEMEQEIPGEGSDSEEGPVVRAIMEPFMKPPPRSYYPDYYMIIQKPIAMEAIQKKVKRDDYQNLKDFRDDIHLLCQNARTYNEDGSVLFQDANDIEAKCVAELKKHTEGHPEFANFDDPGVGDGQSTGAETPMTGSTAGQPKLKLTFSNPNRDSVSTGNGAEFGDEE</sequence>
<dbReference type="PROSITE" id="PS51204">
    <property type="entry name" value="HSA"/>
    <property type="match status" value="1"/>
</dbReference>
<feature type="domain" description="Helicase ATP-binding" evidence="13">
    <location>
        <begin position="539"/>
        <end position="704"/>
    </location>
</feature>